<reference evidence="1 2" key="1">
    <citation type="journal article" date="2014" name="Int. J. Syst. Evol. Microbiol.">
        <title>Complete genome sequence of Corynebacterium casei LMG S-19264T (=DSM 44701T), isolated from a smear-ripened cheese.</title>
        <authorList>
            <consortium name="US DOE Joint Genome Institute (JGI-PGF)"/>
            <person name="Walter F."/>
            <person name="Albersmeier A."/>
            <person name="Kalinowski J."/>
            <person name="Ruckert C."/>
        </authorList>
    </citation>
    <scope>NUCLEOTIDE SEQUENCE [LARGE SCALE GENOMIC DNA]</scope>
    <source>
        <strain evidence="1 2">KCTC 19473</strain>
    </source>
</reference>
<dbReference type="EMBL" id="BMXL01000053">
    <property type="protein sequence ID" value="GHD37661.1"/>
    <property type="molecule type" value="Genomic_DNA"/>
</dbReference>
<dbReference type="RefSeq" id="WP_193518754.1">
    <property type="nucleotide sequence ID" value="NZ_BMXL01000053.1"/>
</dbReference>
<name>A0A918XMB4_9ACTN</name>
<dbReference type="Proteomes" id="UP000654947">
    <property type="component" value="Unassembled WGS sequence"/>
</dbReference>
<keyword evidence="2" id="KW-1185">Reference proteome</keyword>
<sequence length="189" mass="20338">MSYSTDPTPDMLNELRTDGTPAHYRVHADDLRTLNAPSSCPVAGCALLAGHTGLHMTLEAEEFADVSTQNDVSALVREVSAVLVTPGTLRDACEKLNAADAAFGRLDMELRRGGRVPACWSPIDDDMVDVLAWEPDDVVTRLYDTVSAALRTTGDASTCLGALREACKAWAWFDAALCAGSDLPEPWQK</sequence>
<evidence type="ECO:0000313" key="1">
    <source>
        <dbReference type="EMBL" id="GHD37661.1"/>
    </source>
</evidence>
<dbReference type="AlphaFoldDB" id="A0A918XMB4"/>
<organism evidence="1 2">
    <name type="scientific">Nocardiopsis kunsanensis</name>
    <dbReference type="NCBI Taxonomy" id="141693"/>
    <lineage>
        <taxon>Bacteria</taxon>
        <taxon>Bacillati</taxon>
        <taxon>Actinomycetota</taxon>
        <taxon>Actinomycetes</taxon>
        <taxon>Streptosporangiales</taxon>
        <taxon>Nocardiopsidaceae</taxon>
        <taxon>Nocardiopsis</taxon>
    </lineage>
</organism>
<comment type="caution">
    <text evidence="1">The sequence shown here is derived from an EMBL/GenBank/DDBJ whole genome shotgun (WGS) entry which is preliminary data.</text>
</comment>
<evidence type="ECO:0000313" key="2">
    <source>
        <dbReference type="Proteomes" id="UP000654947"/>
    </source>
</evidence>
<gene>
    <name evidence="1" type="ORF">GCM10007147_45840</name>
</gene>
<accession>A0A918XMB4</accession>
<proteinExistence type="predicted"/>
<protein>
    <submittedName>
        <fullName evidence="1">Uncharacterized protein</fullName>
    </submittedName>
</protein>